<reference evidence="2" key="1">
    <citation type="submission" date="2017-04" db="EMBL/GenBank/DDBJ databases">
        <title>Unexpected and diverse lifestyles within the genus Limnohabitans.</title>
        <authorList>
            <person name="Kasalicky V."/>
            <person name="Mehrshad M."/>
            <person name="Andrei S.-A."/>
            <person name="Salcher M."/>
            <person name="Kratochvilova H."/>
            <person name="Simek K."/>
            <person name="Ghai R."/>
        </authorList>
    </citation>
    <scope>NUCLEOTIDE SEQUENCE [LARGE SCALE GENOMIC DNA]</scope>
    <source>
        <strain evidence="2">II-D5</strain>
    </source>
</reference>
<dbReference type="AlphaFoldDB" id="A0A2T7UEW8"/>
<evidence type="ECO:0000313" key="3">
    <source>
        <dbReference type="Proteomes" id="UP000037507"/>
    </source>
</evidence>
<comment type="caution">
    <text evidence="2">The sequence shown here is derived from an EMBL/GenBank/DDBJ whole genome shotgun (WGS) entry which is preliminary data.</text>
</comment>
<evidence type="ECO:0000259" key="1">
    <source>
        <dbReference type="Pfam" id="PF20335"/>
    </source>
</evidence>
<dbReference type="EMBL" id="LFYT02000007">
    <property type="protein sequence ID" value="PVE43219.1"/>
    <property type="molecule type" value="Genomic_DNA"/>
</dbReference>
<proteinExistence type="predicted"/>
<name>A0A2T7UEW8_9BURK</name>
<feature type="domain" description="DUF6630" evidence="1">
    <location>
        <begin position="28"/>
        <end position="193"/>
    </location>
</feature>
<dbReference type="Pfam" id="PF20335">
    <property type="entry name" value="DUF6630"/>
    <property type="match status" value="1"/>
</dbReference>
<dbReference type="OrthoDB" id="69552at2"/>
<organism evidence="2 3">
    <name type="scientific">Limnohabitans planktonicus II-D5</name>
    <dbReference type="NCBI Taxonomy" id="1293045"/>
    <lineage>
        <taxon>Bacteria</taxon>
        <taxon>Pseudomonadati</taxon>
        <taxon>Pseudomonadota</taxon>
        <taxon>Betaproteobacteria</taxon>
        <taxon>Burkholderiales</taxon>
        <taxon>Comamonadaceae</taxon>
        <taxon>Limnohabitans</taxon>
    </lineage>
</organism>
<keyword evidence="3" id="KW-1185">Reference proteome</keyword>
<dbReference type="Proteomes" id="UP000037507">
    <property type="component" value="Unassembled WGS sequence"/>
</dbReference>
<accession>A0A2T7UEW8</accession>
<protein>
    <recommendedName>
        <fullName evidence="1">DUF6630 domain-containing protein</fullName>
    </recommendedName>
</protein>
<evidence type="ECO:0000313" key="2">
    <source>
        <dbReference type="EMBL" id="PVE43219.1"/>
    </source>
</evidence>
<sequence length="204" mass="23285">MLKFLGKLLNRDFTTPTEPIETNVPDHEIWELLNPTNKAEISQRKKSLKAFIQFATRQLQKTESQRLSRVAMRALDDSCDSFDALGEIMSGDDGQRRGKWVFIQLDCKAREEIVWQVSEILTTFGIRERWAHDCITEFRSVPESLLALSDWLAERDLSLLHFETNSDSYCSVIVRASESSAAKKLALAAQLTLYDHAEFSLANT</sequence>
<gene>
    <name evidence="2" type="ORF">H663_007990</name>
</gene>
<dbReference type="InterPro" id="IPR046582">
    <property type="entry name" value="DUF6630"/>
</dbReference>
<dbReference type="RefSeq" id="WP_053173381.1">
    <property type="nucleotide sequence ID" value="NZ_LFYT02000007.1"/>
</dbReference>